<dbReference type="PROSITE" id="PS50018">
    <property type="entry name" value="RAS_GTPASE_ACTIV_2"/>
    <property type="match status" value="1"/>
</dbReference>
<dbReference type="CDD" id="cd05137">
    <property type="entry name" value="RasGAP_CLA2_BUD2"/>
    <property type="match status" value="1"/>
</dbReference>
<feature type="compositionally biased region" description="Low complexity" evidence="2">
    <location>
        <begin position="165"/>
        <end position="187"/>
    </location>
</feature>
<dbReference type="Gene3D" id="1.10.506.10">
    <property type="entry name" value="GTPase Activation - p120gap, domain 1"/>
    <property type="match status" value="1"/>
</dbReference>
<dbReference type="InterPro" id="IPR001936">
    <property type="entry name" value="RasGAP_dom"/>
</dbReference>
<gene>
    <name evidence="5" type="ORF">AMS68_001182</name>
</gene>
<feature type="compositionally biased region" description="Low complexity" evidence="2">
    <location>
        <begin position="98"/>
        <end position="119"/>
    </location>
</feature>
<dbReference type="InterPro" id="IPR035892">
    <property type="entry name" value="C2_domain_sf"/>
</dbReference>
<accession>A0A6H0XM08</accession>
<feature type="region of interest" description="Disordered" evidence="2">
    <location>
        <begin position="17"/>
        <end position="226"/>
    </location>
</feature>
<feature type="compositionally biased region" description="Polar residues" evidence="2">
    <location>
        <begin position="427"/>
        <end position="437"/>
    </location>
</feature>
<reference evidence="5 6" key="1">
    <citation type="journal article" date="2016" name="Sci. Rep.">
        <title>Peltaster fructicola genome reveals evolution from an invasive phytopathogen to an ectophytic parasite.</title>
        <authorList>
            <person name="Xu C."/>
            <person name="Chen H."/>
            <person name="Gleason M.L."/>
            <person name="Xu J.R."/>
            <person name="Liu H."/>
            <person name="Zhang R."/>
            <person name="Sun G."/>
        </authorList>
    </citation>
    <scope>NUCLEOTIDE SEQUENCE [LARGE SCALE GENOMIC DNA]</scope>
    <source>
        <strain evidence="5 6">LNHT1506</strain>
    </source>
</reference>
<dbReference type="InterPro" id="IPR008936">
    <property type="entry name" value="Rho_GTPase_activation_prot"/>
</dbReference>
<dbReference type="InterPro" id="IPR023152">
    <property type="entry name" value="RasGAP_CS"/>
</dbReference>
<dbReference type="PANTHER" id="PTHR10194">
    <property type="entry name" value="RAS GTPASE-ACTIVATING PROTEINS"/>
    <property type="match status" value="1"/>
</dbReference>
<feature type="compositionally biased region" description="Polar residues" evidence="2">
    <location>
        <begin position="71"/>
        <end position="84"/>
    </location>
</feature>
<dbReference type="SUPFAM" id="SSF49562">
    <property type="entry name" value="C2 domain (Calcium/lipid-binding domain, CaLB)"/>
    <property type="match status" value="1"/>
</dbReference>
<dbReference type="OrthoDB" id="775356at2759"/>
<evidence type="ECO:0000259" key="4">
    <source>
        <dbReference type="PROSITE" id="PS50018"/>
    </source>
</evidence>
<evidence type="ECO:0000256" key="2">
    <source>
        <dbReference type="SAM" id="MobiDB-lite"/>
    </source>
</evidence>
<feature type="region of interest" description="Disordered" evidence="2">
    <location>
        <begin position="248"/>
        <end position="285"/>
    </location>
</feature>
<evidence type="ECO:0000313" key="6">
    <source>
        <dbReference type="Proteomes" id="UP000503462"/>
    </source>
</evidence>
<feature type="compositionally biased region" description="Polar residues" evidence="2">
    <location>
        <begin position="1358"/>
        <end position="1370"/>
    </location>
</feature>
<dbReference type="SUPFAM" id="SSF48350">
    <property type="entry name" value="GTPase activation domain, GAP"/>
    <property type="match status" value="1"/>
</dbReference>
<feature type="compositionally biased region" description="Basic and acidic residues" evidence="2">
    <location>
        <begin position="1413"/>
        <end position="1422"/>
    </location>
</feature>
<dbReference type="InterPro" id="IPR039360">
    <property type="entry name" value="Ras_GTPase"/>
</dbReference>
<feature type="compositionally biased region" description="Low complexity" evidence="2">
    <location>
        <begin position="261"/>
        <end position="282"/>
    </location>
</feature>
<dbReference type="Pfam" id="PF00616">
    <property type="entry name" value="RasGAP"/>
    <property type="match status" value="1"/>
</dbReference>
<feature type="domain" description="C2" evidence="3">
    <location>
        <begin position="621"/>
        <end position="776"/>
    </location>
</feature>
<feature type="compositionally biased region" description="Polar residues" evidence="2">
    <location>
        <begin position="139"/>
        <end position="152"/>
    </location>
</feature>
<dbReference type="EMBL" id="CP051139">
    <property type="protein sequence ID" value="QIW95664.1"/>
    <property type="molecule type" value="Genomic_DNA"/>
</dbReference>
<feature type="domain" description="Ras-GAP" evidence="4">
    <location>
        <begin position="831"/>
        <end position="1070"/>
    </location>
</feature>
<keyword evidence="1" id="KW-0343">GTPase activation</keyword>
<dbReference type="Proteomes" id="UP000503462">
    <property type="component" value="Chromosome 1"/>
</dbReference>
<dbReference type="Gene3D" id="2.60.40.150">
    <property type="entry name" value="C2 domain"/>
    <property type="match status" value="1"/>
</dbReference>
<dbReference type="SMART" id="SM00323">
    <property type="entry name" value="RasGAP"/>
    <property type="match status" value="1"/>
</dbReference>
<proteinExistence type="predicted"/>
<dbReference type="PROSITE" id="PS50004">
    <property type="entry name" value="C2"/>
    <property type="match status" value="1"/>
</dbReference>
<protein>
    <submittedName>
        <fullName evidence="5">Uncharacterized protein</fullName>
    </submittedName>
</protein>
<evidence type="ECO:0000259" key="3">
    <source>
        <dbReference type="PROSITE" id="PS50004"/>
    </source>
</evidence>
<feature type="compositionally biased region" description="Low complexity" evidence="2">
    <location>
        <begin position="1323"/>
        <end position="1339"/>
    </location>
</feature>
<sequence>MDTRSQYRFWAERQVRKEPTTYDEWSGNEQKEVPTATKVKTRRHGSTAGVSVAASGTMAMRNEVPPETAAAASTDQGRSFSSTQFDERNARSTPNGVPSASTSSTVMYSSPASSPIAAPRSRRKEYGRDESTDAMAAQRTPSTRTLRSSEQVKGTGMLGRRRSSRSNNGSSPAPAFSEPSSSSTSTRPRTRTLDDRRPYEQLSAASSSSSSSSRQRQRIGSINANIPTSQVRGADYLASVPAVTAATPPPTITSLAGPVQRSTSSSNNTRSAMSAMSAGSAADGVPALSSTSKRLQHLMKTLHGSMSGVIQYRRGSNAAWTDSYCFVQPESASLIYEVSVGANRTLIPNLRGCHIEFGREEDTIPYIIVRPVHSAEEVHLKVLNQTEFDSWIAVLLTWQGQGHDRLQPAVTASPAVAPPIPPPPTSYRSSAARSISPHTRKRADSDRSQHRRKSVIMSMKEAPVIKIGKMVFWDTDVTYGQAANAIAQSSLDRPTAHRMQSYGSRRWRRISALLRENGELKLHADRDNSLLSVVQLSQLSRCAIQRLDQSVLDNEFCIAIYPQYASTPSENVAVMRPIFLSLESRVLHEVWFVLLRAFTIPQLYGPRLPEEMDEDAHDSSRDFEKMLAEQTTDMFRVERSLSVRVVEAKLYGNKPISAGSHSMREPPGTRSEQYGYHVEVLLDNETRAKTAVKFEGLTPLWGETFDFTDVPPVLTSASVVIKRRPPESWNRSLYDAHKFASDMHGGYSGMNFDITIGKVEIYLDELTASNEAERWWPVVNMFGERVGDVLVKARADEGVVLMARDYQPLCDLLHNFGNGLSIQLAQIVPGELKRLSDCLLNIYQVSGRAGDWIMALVEDEIDSFHKETPITRLRYNGRGGSNDTNDQLGTGSANSDRELMVRDMNKNATLEANLLFRGNTLLTKSLDSHMRRVGKDFLEEALATKLKEICERDPECEVDPNKASDLEVKNNWRRLIALTSEVWKSIVAAKQKCPIELRRIFRHIRACAEDRYGDFLRSVSYSSVSGFLFLRFFCPAVLNPKLFGLLKEDMKPRARRTLTLIAKSLQTLANMASFGTKEQWMEPMNIFLNQSREAFKNFIDDICYVPPSTTSRTASSTTTTLPAAVASTQIVSADTHLSYTTPMTIMQRLPPTSREGFPSLPYLVDQPRALAELVQLWLETTSDASATRDMAFPGRSKSDLLAAIRQSDGDVGQFHEICVKLNARTQECLSRAERAERPHSALSFQWEELIDQLQSPTETENADEEFPMLKTFTTADRVKPDTQLAEPSVKNGQVEQLIGTLSLESPHELQASRSHDPAPTRPAPVRIPSRPIPSRGDSSNTRDDSYRSSEVYRPVQSRALQSRDSNSPASPISFDAGISAPSSDNEPVTTALPKYERDKKHRRREEVGQQGRSSREPGEKRQGIKFVSALRKKRIDRDGLSNSGNGYGQTP</sequence>
<dbReference type="GO" id="GO:0007165">
    <property type="term" value="P:signal transduction"/>
    <property type="evidence" value="ECO:0007669"/>
    <property type="project" value="UniProtKB-ARBA"/>
</dbReference>
<dbReference type="GO" id="GO:0005096">
    <property type="term" value="F:GTPase activator activity"/>
    <property type="evidence" value="ECO:0007669"/>
    <property type="project" value="UniProtKB-KW"/>
</dbReference>
<evidence type="ECO:0000313" key="5">
    <source>
        <dbReference type="EMBL" id="QIW95664.1"/>
    </source>
</evidence>
<feature type="region of interest" description="Disordered" evidence="2">
    <location>
        <begin position="1307"/>
        <end position="1451"/>
    </location>
</feature>
<organism evidence="5 6">
    <name type="scientific">Peltaster fructicola</name>
    <dbReference type="NCBI Taxonomy" id="286661"/>
    <lineage>
        <taxon>Eukaryota</taxon>
        <taxon>Fungi</taxon>
        <taxon>Dikarya</taxon>
        <taxon>Ascomycota</taxon>
        <taxon>Pezizomycotina</taxon>
        <taxon>Dothideomycetes</taxon>
        <taxon>Dothideomycetes incertae sedis</taxon>
        <taxon>Peltaster</taxon>
    </lineage>
</organism>
<dbReference type="PANTHER" id="PTHR10194:SF60">
    <property type="entry name" value="RAS GTPASE-ACTIVATING PROTEIN RASKOL"/>
    <property type="match status" value="1"/>
</dbReference>
<feature type="compositionally biased region" description="Pro residues" evidence="2">
    <location>
        <begin position="416"/>
        <end position="425"/>
    </location>
</feature>
<dbReference type="InterPro" id="IPR000008">
    <property type="entry name" value="C2_dom"/>
</dbReference>
<feature type="compositionally biased region" description="Polar residues" evidence="2">
    <location>
        <begin position="1440"/>
        <end position="1451"/>
    </location>
</feature>
<feature type="compositionally biased region" description="Low complexity" evidence="2">
    <location>
        <begin position="203"/>
        <end position="213"/>
    </location>
</feature>
<feature type="region of interest" description="Disordered" evidence="2">
    <location>
        <begin position="413"/>
        <end position="453"/>
    </location>
</feature>
<dbReference type="PROSITE" id="PS00509">
    <property type="entry name" value="RAS_GTPASE_ACTIV_1"/>
    <property type="match status" value="1"/>
</dbReference>
<evidence type="ECO:0000256" key="1">
    <source>
        <dbReference type="ARBA" id="ARBA00022468"/>
    </source>
</evidence>
<keyword evidence="6" id="KW-1185">Reference proteome</keyword>
<name>A0A6H0XM08_9PEZI</name>